<dbReference type="Pfam" id="PF06448">
    <property type="entry name" value="DUF1081"/>
    <property type="match status" value="1"/>
</dbReference>
<comment type="caution">
    <text evidence="9">Lacks conserved residue(s) required for the propagation of feature annotation.</text>
</comment>
<dbReference type="EMBL" id="KA645060">
    <property type="protein sequence ID" value="AFP59689.1"/>
    <property type="molecule type" value="mRNA"/>
</dbReference>
<keyword evidence="7" id="KW-1015">Disulfide bond</keyword>
<dbReference type="VEuPathDB" id="VectorBase:MDOA001738"/>
<dbReference type="GO" id="GO:0045735">
    <property type="term" value="F:nutrient reservoir activity"/>
    <property type="evidence" value="ECO:0007669"/>
    <property type="project" value="UniProtKB-KW"/>
</dbReference>
<dbReference type="GO" id="GO:0005319">
    <property type="term" value="F:lipid transporter activity"/>
    <property type="evidence" value="ECO:0007669"/>
    <property type="project" value="InterPro"/>
</dbReference>
<dbReference type="GO" id="GO:0005576">
    <property type="term" value="C:extracellular region"/>
    <property type="evidence" value="ECO:0007669"/>
    <property type="project" value="UniProtKB-SubCell"/>
</dbReference>
<keyword evidence="3" id="KW-0964">Secreted</keyword>
<keyword evidence="5" id="KW-0758">Storage protein</keyword>
<feature type="signal peptide" evidence="10">
    <location>
        <begin position="1"/>
        <end position="24"/>
    </location>
</feature>
<evidence type="ECO:0000259" key="11">
    <source>
        <dbReference type="PROSITE" id="PS51211"/>
    </source>
</evidence>
<dbReference type="SMART" id="SM00638">
    <property type="entry name" value="LPD_N"/>
    <property type="match status" value="1"/>
</dbReference>
<dbReference type="Gene3D" id="2.20.80.10">
    <property type="entry name" value="Lipovitellin-phosvitin complex, chain A, domain 4"/>
    <property type="match status" value="1"/>
</dbReference>
<accession>T1PA90</accession>
<evidence type="ECO:0000313" key="12">
    <source>
        <dbReference type="EMBL" id="AFP59689.1"/>
    </source>
</evidence>
<sequence length="3173" mass="358154">MKLQALRSASFLLLVLVISTASAARQNPLKNPKVCGRPQCDNQNNKFGYSDSIYKYEYNAQVTTEFAGTGDDTSDLSVKAEVELLFPKPCEGFLRITSAQLSDDKNGAGQHAKTQALQQDLTKNVLRFDFHDGLINEVCPDQSEAAWVLNFKKGILSAFQNTMVRFDVDFNTTETDVSGTCGVQYTLASTANAFVTIRKEKDIRSCHSRFSTHSFLQTVPYAFSGGDNSVFPVLDTESYCNLTIDNHIYREISCFERHQLIPFSKKQSGAVTTVHYGLEFKGEQNYSPGEFLDQNAKDIKKRSPLTFDHTPSVKPTHGEIKASRELLKQMCAAGSPKIQREFIDVFTKFLQTTKHLDYKALNQLLQRSGSICENGRNHVLESLPYIGSTASYQVMRDQIVDDKFDEKIARSWMTSMSFIQRPDETTLDTFFTILEFSRKKANAEYTLGASAVVHNYCKHHENCGQNNKIKRIVNLLETEFLSLFNMFKGERRNRERMVVILKGLGNIGVVSDTFAAQLQDIISNESNNLELRLESVLAFRRVDCMKYRPFFLDTYGKFNLNSEVRSLAYLQAMRCPDYQSVGRIKQTLQREEVNQVGSFVYSHLKNLAKSSSPTRLEVQGLLQADDLPEKFKLDIRKFSRNYDFSVFFDEYNVGATTDLNVIFGTDSYLPRMANWNFTTELFGQSVNFFEISARAEGFEQAISGLFGAQGPFNSEFFGEKLAFLTNMVNPENPEGAGALNNYLNLDNFRFKRDVPVSPDNVVEEVEEDNYNFEEELYRPRRAAPPARNRKQQVRTQVKDIGYQNGNNHGKQSAQIGLRIFGNDVRYYSMEEAMELFDRFKDFDPIDHISKLLSGQEVTFSKSRVFLDTSYNVPLAVGLPLAIHAYGASSIDMRMFGNFEKLGAEEELNYDVNGKFKPSVSVDVITSMQSDFFYAGTGIKVKSNVYSNSEIEASLKIRGKDDVSFTFDLPQETNEIFSARSELLVLYKDKEVPQKGIEHRRSNSSCTWPVLEKAIGLQLCSDFSVPDVTAGGEDKVYPGLLLSGPMDFNVKLKKSDPSAHKYVFDYKFEKKGKEDSVWSLMFHTPGSSIKREALTKVVSQRDNFKATLSMVSGRSEVAAGCNYYNHPNDRRLDVYMDTNGKRNFDLNVQLVRWQDRTTLMYKPKMLLAINGVNVTGLIGSIRVNEKNGISQNGFELSFETKKLQAVVKGEFVQNEVTTSTNLSINYRFQSNKVETINFEAKLQNTGDKSKTEYQGNAKLTSSAYPKLNFIGDATWLSLQGHTEGKLTFNTGPKFLDAKQASTMRLIFARNYNEDQAAEGSNTRASFEIKVPKSKMDYKVSFKHEERTKNGTEHNVVLGLRYAPEKEATGLFSIHLPRRNLFAVDAYFNITVPEFDSCTARVKLTEAPAKNYQVNLSGSWFTGHSVSVKGNYKDKSSRVQALHNAKIIVESPSFKPTTINVVYRRNQQLFTFDVQSKYDKDPYALTVQYNENAANKNSNGEVRLKLKDKEYWAIAKLSEQPKSLQVEIHLDKLRDIHIKANVVDLDKRKELNFELKWDANRDPAQRLALLVEFNNPGNDRYDGNVMITYPDRTISAGFEAFTGGPQYHGSARLSWSTNDLITFSYNVGLMPGKEINNWVHAELNTPFQGWRHNSFKAGLYSSDNLWLANSTLLWADNQELDLTFKSDHKMQGPVLSVDFLVGVNSTVKGIPEASIKLSHYQDKKKYDTLVSLIHSGPVELNEYSVKSTWEVTKKGPNDNISGTVFIVTPFEGYRKGGLAAQLSLSDKHDIKGAATLDFDNRQFTFNVDGYIRKLADSKLTIYITTPLEKYRNLEARFGLNEKQRHVVAEVRSPDGALGVEVLADFVSIMDFDVKLSVATPIENFKQAAVVAKVKPTTVDVRGTYNNATLGFTGVWRMDNITDFEYSYTVYTPLAGFEESGFVAKFVAKDQFVLELHGRLAQHKGGVKINGHPKSKLLKQLGGNKVQLEVLYDDDFRPSGVDPRDYDPSQVDYNEFMSYTVNFEVDPVVFDSLHGGVDIQEVLDFYLVVGHVQWPEGRIDFKDRLYYPDYVNALNVFTLNTPFDAVREFKSIVQYSFDLNQFTFSENVKFVLRDSSSEPKVTSVQVEYKKLVDSVKPNEHTVQIVVKTPLMMLSEMSVSGKLQLEENVYRGNLTSHTPSTFVTLAAALEIEESFTESSVDFVLNTDVVPYYACRAYFKNDFNDKDNTVDFQLSVTDNDVVNEIKVGTAWHKDPSHLVNANGHISTTMLPLKLAETSLKVLTKPHPELSFDLTVVGRNGERVDYGTRASNKNDAIDVEVWTPIEDFRNISMHGSLTQSPKDPNEYSISGKLYRNTHTYGLNGIVKMVNGYPADTRLRVQPSAGGPDGVIEFSISEPQGNGKGHNFQFSAIQEGKMCQISGGYSASEETGADFSMLVESSVPELKRINFNGQFRPRGKGHTVGDVSLETPWKELGIENVKLHSDLNLKKDGGKVAGEYRIGENVGRGSCAWTWILAENMQLALESHLQRPNTKPRNVLASAKYMNPNKNFQKLSTAVKMDVDSQWKLEANGTLNYKSQDDIQAALVTLLPKPVGDTHNLNFRYRGNLIAKKGVKPEFFIEGKYKSKDAQKNCLGRVSYKNATDLQALAHLEWGEKKDVSVVEGDFHMLRKNKLRREFYTKLVTPKYKDEDTFLVKGSYDVADKFHNVVASMASPASNQLADLNLAFKDLSNMHGYFNASTPLPTMSWLKTEFDFNTKGPKTIRHAQASWPSDKAFFKSQSTFNEKAGQSEAKGNIEIEVPLLSRHRAEIEYNLREKNGNDNGVIKAKYNDKQVLNGVYKSVKDTKGAVTTVTRDITLENEMKPLGIKYVNKQDKSKPQELVDVKRLEVYELKNAGNFKLSGELTHVAKPSGHEVKLVASHPNRTVVWTSSYDNVAPNKIKGSSRLELSEDAWLAYNLELTNKTRDGVVSHDYVVGLSYPKRNLGAEGSYSVTDDHIVSNAVFKWNTYLDDDMKSVRTGLDWKKQPLTEGVDLDHQTVVFTIGHPYLEKDVSIKGKYYRGVVELLNTNLVIDYANDETHAIKMGALIKDLQKELGHANYTVKVYANHEASDIDLQFNGSMAAKPSEYKTEASASYKKQYFTEKSGQLLALLNLDEKQFEYIVSILARIRNFKYSKTFEF</sequence>
<evidence type="ECO:0000256" key="2">
    <source>
        <dbReference type="ARBA" id="ARBA00022448"/>
    </source>
</evidence>
<dbReference type="Gene3D" id="2.20.50.20">
    <property type="entry name" value="Lipovitellin. Chain A, domain 3"/>
    <property type="match status" value="1"/>
</dbReference>
<evidence type="ECO:0000256" key="3">
    <source>
        <dbReference type="ARBA" id="ARBA00022525"/>
    </source>
</evidence>
<evidence type="ECO:0000256" key="10">
    <source>
        <dbReference type="SAM" id="SignalP"/>
    </source>
</evidence>
<proteinExistence type="evidence at transcript level"/>
<dbReference type="InterPro" id="IPR050733">
    <property type="entry name" value="Vitellogenin/Apolipophorin"/>
</dbReference>
<dbReference type="SMART" id="SM01169">
    <property type="entry name" value="DUF1943"/>
    <property type="match status" value="1"/>
</dbReference>
<dbReference type="FunFam" id="1.25.10.20:FF:000005">
    <property type="entry name" value="Apolipoprotein lipid transfer particle"/>
    <property type="match status" value="1"/>
</dbReference>
<evidence type="ECO:0000256" key="6">
    <source>
        <dbReference type="ARBA" id="ARBA00023055"/>
    </source>
</evidence>
<dbReference type="VEuPathDB" id="VectorBase:MDOMA2_011458"/>
<dbReference type="Pfam" id="PF01347">
    <property type="entry name" value="Vitellogenin_N"/>
    <property type="match status" value="1"/>
</dbReference>
<dbReference type="EMBL" id="KA645059">
    <property type="protein sequence ID" value="AFP59688.1"/>
    <property type="molecule type" value="mRNA"/>
</dbReference>
<dbReference type="InterPro" id="IPR015255">
    <property type="entry name" value="Vitellinogen_open_b-sht"/>
</dbReference>
<dbReference type="InterPro" id="IPR009454">
    <property type="entry name" value="Lipid_transpt_open_b-sht"/>
</dbReference>
<keyword evidence="2" id="KW-0813">Transport</keyword>
<protein>
    <recommendedName>
        <fullName evidence="11">Vitellogenin domain-containing protein</fullName>
    </recommendedName>
</protein>
<evidence type="ECO:0000256" key="7">
    <source>
        <dbReference type="ARBA" id="ARBA00023157"/>
    </source>
</evidence>
<dbReference type="PROSITE" id="PS51211">
    <property type="entry name" value="VITELLOGENIN"/>
    <property type="match status" value="1"/>
</dbReference>
<evidence type="ECO:0000256" key="4">
    <source>
        <dbReference type="ARBA" id="ARBA00022729"/>
    </source>
</evidence>
<dbReference type="InterPro" id="IPR015819">
    <property type="entry name" value="Lipid_transp_b-sht_shell"/>
</dbReference>
<feature type="chain" id="PRO_5007729115" description="Vitellogenin domain-containing protein" evidence="10">
    <location>
        <begin position="25"/>
        <end position="3173"/>
    </location>
</feature>
<evidence type="ECO:0000256" key="5">
    <source>
        <dbReference type="ARBA" id="ARBA00022761"/>
    </source>
</evidence>
<evidence type="ECO:0000256" key="1">
    <source>
        <dbReference type="ARBA" id="ARBA00004613"/>
    </source>
</evidence>
<evidence type="ECO:0000256" key="8">
    <source>
        <dbReference type="ARBA" id="ARBA00023180"/>
    </source>
</evidence>
<organism evidence="12">
    <name type="scientific">Musca domestica</name>
    <name type="common">House fly</name>
    <dbReference type="NCBI Taxonomy" id="7370"/>
    <lineage>
        <taxon>Eukaryota</taxon>
        <taxon>Metazoa</taxon>
        <taxon>Ecdysozoa</taxon>
        <taxon>Arthropoda</taxon>
        <taxon>Hexapoda</taxon>
        <taxon>Insecta</taxon>
        <taxon>Pterygota</taxon>
        <taxon>Neoptera</taxon>
        <taxon>Endopterygota</taxon>
        <taxon>Diptera</taxon>
        <taxon>Brachycera</taxon>
        <taxon>Muscomorpha</taxon>
        <taxon>Muscoidea</taxon>
        <taxon>Muscidae</taxon>
        <taxon>Musca</taxon>
    </lineage>
</organism>
<keyword evidence="4 10" id="KW-0732">Signal</keyword>
<keyword evidence="6" id="KW-0445">Lipid transport</keyword>
<evidence type="ECO:0000256" key="9">
    <source>
        <dbReference type="PROSITE-ProRule" id="PRU00557"/>
    </source>
</evidence>
<dbReference type="InterPro" id="IPR011030">
    <property type="entry name" value="Lipovitellin_superhlx_dom"/>
</dbReference>
<dbReference type="InterPro" id="IPR001747">
    <property type="entry name" value="Vitellogenin_N"/>
</dbReference>
<dbReference type="FunFam" id="2.20.80.10:FF:000003">
    <property type="entry name" value="Apolipoprotein lipid transfer particle"/>
    <property type="match status" value="1"/>
</dbReference>
<feature type="domain" description="Vitellogenin" evidence="11">
    <location>
        <begin position="47"/>
        <end position="673"/>
    </location>
</feature>
<reference evidence="12" key="1">
    <citation type="submission" date="2012-08" db="EMBL/GenBank/DDBJ databases">
        <title>Transcriptome of adult Musca domestica launches a platform for comparative house fly gene expression and characterization of differential gene expression among resistant and susceptible house flies.</title>
        <authorList>
            <person name="Liu N."/>
            <person name="Zhang L."/>
            <person name="Li M."/>
            <person name="Reid W."/>
        </authorList>
    </citation>
    <scope>NUCLEOTIDE SEQUENCE</scope>
    <source>
        <strain evidence="12">ALHF</strain>
        <tissue evidence="12">Whole body</tissue>
    </source>
</reference>
<dbReference type="PANTHER" id="PTHR23345">
    <property type="entry name" value="VITELLOGENIN-RELATED"/>
    <property type="match status" value="1"/>
</dbReference>
<dbReference type="PANTHER" id="PTHR23345:SF15">
    <property type="entry name" value="VITELLOGENIN 1-RELATED"/>
    <property type="match status" value="1"/>
</dbReference>
<comment type="subcellular location">
    <subcellularLocation>
        <location evidence="1">Secreted</location>
    </subcellularLocation>
</comment>
<dbReference type="SUPFAM" id="SSF56968">
    <property type="entry name" value="Lipovitellin-phosvitin complex, beta-sheet shell regions"/>
    <property type="match status" value="2"/>
</dbReference>
<dbReference type="Gene3D" id="2.30.230.10">
    <property type="entry name" value="Lipovitellin, beta-sheet shell regions, chain A"/>
    <property type="match status" value="1"/>
</dbReference>
<dbReference type="InterPro" id="IPR015816">
    <property type="entry name" value="Vitellinogen_b-sht_N"/>
</dbReference>
<keyword evidence="8" id="KW-0325">Glycoprotein</keyword>
<dbReference type="Gene3D" id="1.25.10.20">
    <property type="entry name" value="Vitellinogen, superhelical"/>
    <property type="match status" value="1"/>
</dbReference>
<dbReference type="SUPFAM" id="SSF48431">
    <property type="entry name" value="Lipovitellin-phosvitin complex, superhelical domain"/>
    <property type="match status" value="1"/>
</dbReference>
<dbReference type="InterPro" id="IPR015817">
    <property type="entry name" value="Vitellinogen_open_b-sht_sub1"/>
</dbReference>
<name>T1PA90_MUSDO</name>
<dbReference type="Pfam" id="PF09172">
    <property type="entry name" value="Vit_open_b-sht"/>
    <property type="match status" value="1"/>
</dbReference>